<dbReference type="PANTHER" id="PTHR43226">
    <property type="entry name" value="XAA-PRO AMINOPEPTIDASE 3"/>
    <property type="match status" value="1"/>
</dbReference>
<organism evidence="11 12">
    <name type="scientific">Wigglesworthia glossinidia endosymbiont of Glossina morsitans morsitans</name>
    <name type="common">Yale colony</name>
    <dbReference type="NCBI Taxonomy" id="1142511"/>
    <lineage>
        <taxon>Bacteria</taxon>
        <taxon>Pseudomonadati</taxon>
        <taxon>Pseudomonadota</taxon>
        <taxon>Gammaproteobacteria</taxon>
        <taxon>Enterobacterales</taxon>
        <taxon>Erwiniaceae</taxon>
        <taxon>Wigglesworthia</taxon>
    </lineage>
</organism>
<proteinExistence type="inferred from homology"/>
<dbReference type="CDD" id="cd01087">
    <property type="entry name" value="Prolidase"/>
    <property type="match status" value="1"/>
</dbReference>
<evidence type="ECO:0000256" key="5">
    <source>
        <dbReference type="ARBA" id="ARBA00022670"/>
    </source>
</evidence>
<evidence type="ECO:0000256" key="9">
    <source>
        <dbReference type="ARBA" id="ARBA00023211"/>
    </source>
</evidence>
<dbReference type="InterPro" id="IPR007865">
    <property type="entry name" value="Aminopep_P_N"/>
</dbReference>
<dbReference type="SUPFAM" id="SSF55920">
    <property type="entry name" value="Creatinase/aminopeptidase"/>
    <property type="match status" value="1"/>
</dbReference>
<dbReference type="InterPro" id="IPR036005">
    <property type="entry name" value="Creatinase/aminopeptidase-like"/>
</dbReference>
<reference evidence="11 12" key="1">
    <citation type="journal article" date="2012" name="MBio">
        <title>Insight into the transmission biology and species-specific functional capabilities of tsetse (Diptera: glossinidae) obligate symbiont wigglesworthia.</title>
        <authorList>
            <person name="Rio R.V."/>
            <person name="Symula R.E."/>
            <person name="Wang J."/>
            <person name="Lohs C."/>
            <person name="Wu Y.N."/>
            <person name="Snyder A.K."/>
            <person name="Bjornson R.D."/>
            <person name="Oshima K."/>
            <person name="Biehl B.S."/>
            <person name="Perna N.T."/>
            <person name="Hattori M."/>
            <person name="Aksoy S."/>
        </authorList>
    </citation>
    <scope>NUCLEOTIDE SEQUENCE [LARGE SCALE GENOMIC DNA]</scope>
    <source>
        <strain evidence="11">WGM</strain>
    </source>
</reference>
<dbReference type="GO" id="GO:0070006">
    <property type="term" value="F:metalloaminopeptidase activity"/>
    <property type="evidence" value="ECO:0007669"/>
    <property type="project" value="InterPro"/>
</dbReference>
<dbReference type="GO" id="GO:0030145">
    <property type="term" value="F:manganese ion binding"/>
    <property type="evidence" value="ECO:0007669"/>
    <property type="project" value="InterPro"/>
</dbReference>
<dbReference type="Pfam" id="PF00557">
    <property type="entry name" value="Peptidase_M24"/>
    <property type="match status" value="1"/>
</dbReference>
<dbReference type="SMART" id="SM01011">
    <property type="entry name" value="AMP_N"/>
    <property type="match status" value="1"/>
</dbReference>
<evidence type="ECO:0000256" key="1">
    <source>
        <dbReference type="ARBA" id="ARBA00001424"/>
    </source>
</evidence>
<keyword evidence="8" id="KW-0482">Metalloprotease</keyword>
<dbReference type="OrthoDB" id="9806388at2"/>
<keyword evidence="7" id="KW-0378">Hydrolase</keyword>
<name>H6Q5W8_WIGGL</name>
<feature type="domain" description="Aminopeptidase P N-terminal" evidence="10">
    <location>
        <begin position="2"/>
        <end position="134"/>
    </location>
</feature>
<dbReference type="STRING" id="1142511.WIGMOR_0329"/>
<keyword evidence="12" id="KW-1185">Reference proteome</keyword>
<keyword evidence="6" id="KW-0479">Metal-binding</keyword>
<dbReference type="InterPro" id="IPR029149">
    <property type="entry name" value="Creatin/AminoP/Spt16_N"/>
</dbReference>
<dbReference type="PANTHER" id="PTHR43226:SF4">
    <property type="entry name" value="XAA-PRO AMINOPEPTIDASE 3"/>
    <property type="match status" value="1"/>
</dbReference>
<dbReference type="Proteomes" id="UP000009061">
    <property type="component" value="Chromosome"/>
</dbReference>
<evidence type="ECO:0000256" key="8">
    <source>
        <dbReference type="ARBA" id="ARBA00023049"/>
    </source>
</evidence>
<dbReference type="Pfam" id="PF05195">
    <property type="entry name" value="AMP_N"/>
    <property type="match status" value="1"/>
</dbReference>
<dbReference type="EC" id="3.4.11.9" evidence="4"/>
<keyword evidence="5" id="KW-0645">Protease</keyword>
<evidence type="ECO:0000256" key="6">
    <source>
        <dbReference type="ARBA" id="ARBA00022723"/>
    </source>
</evidence>
<dbReference type="RefSeq" id="WP_014354103.1">
    <property type="nucleotide sequence ID" value="NC_016893.1"/>
</dbReference>
<dbReference type="KEGG" id="wgl:WIGMOR_0329"/>
<comment type="catalytic activity">
    <reaction evidence="1">
        <text>Release of any N-terminal amino acid, including proline, that is linked to proline, even from a dipeptide or tripeptide.</text>
        <dbReference type="EC" id="3.4.11.9"/>
    </reaction>
</comment>
<sequence>MYQEYLNRRKKLFAQMAPESATLIFAAAENNKNFDYNFQYRQDKNFFYFTGFNEPQALFILIKRHNNNQCIIFNQKKNTNNKQWFGSNLGQKSALKKLYVNYSYTWNDIENRLYLILNYLHVVYYAIGLNEKYDKIFFLTLEKLRLKSKKNKKFCAPKRILDWRLFVYKMRLIKSKQEIYFIQKACDISILAHIRAIKFCQPKRYEYELVAEIHHEFLRNGCLTNSYNTIVGSGENSCILHYTKNNKKMKNGELVLIDAGCEYCNYTSDITRTIPVNGIFLKEQRIIYHIVLDMLNLALKLFKPNIKIKIINIQVIQLLLSKLKSIGLINGTINQLMHTKIYKKFFMHRLCHWIGLSVHDCEYMPCNDNTILKPGMTLAVEPGIYIPKNNNIPFLYRGIGIRIEENIVITSKGNKIFTQNLIKTPNEIEKLMRKPI</sequence>
<evidence type="ECO:0000313" key="11">
    <source>
        <dbReference type="EMBL" id="AFA41164.1"/>
    </source>
</evidence>
<evidence type="ECO:0000256" key="2">
    <source>
        <dbReference type="ARBA" id="ARBA00001936"/>
    </source>
</evidence>
<evidence type="ECO:0000313" key="12">
    <source>
        <dbReference type="Proteomes" id="UP000009061"/>
    </source>
</evidence>
<dbReference type="EMBL" id="CP003315">
    <property type="protein sequence ID" value="AFA41164.1"/>
    <property type="molecule type" value="Genomic_DNA"/>
</dbReference>
<dbReference type="Gene3D" id="3.40.350.10">
    <property type="entry name" value="Creatinase/prolidase N-terminal domain"/>
    <property type="match status" value="1"/>
</dbReference>
<dbReference type="GO" id="GO:0005829">
    <property type="term" value="C:cytosol"/>
    <property type="evidence" value="ECO:0007669"/>
    <property type="project" value="TreeGrafter"/>
</dbReference>
<dbReference type="AlphaFoldDB" id="H6Q5W8"/>
<gene>
    <name evidence="11" type="primary">pepP</name>
    <name evidence="11" type="ORF">WIGMOR_0329</name>
</gene>
<dbReference type="GO" id="GO:0006508">
    <property type="term" value="P:proteolysis"/>
    <property type="evidence" value="ECO:0007669"/>
    <property type="project" value="UniProtKB-KW"/>
</dbReference>
<dbReference type="SUPFAM" id="SSF53092">
    <property type="entry name" value="Creatinase/prolidase N-terminal domain"/>
    <property type="match status" value="1"/>
</dbReference>
<evidence type="ECO:0000256" key="3">
    <source>
        <dbReference type="ARBA" id="ARBA00008766"/>
    </source>
</evidence>
<dbReference type="HOGENOM" id="CLU_017266_1_0_6"/>
<comment type="cofactor">
    <cofactor evidence="2">
        <name>Mn(2+)</name>
        <dbReference type="ChEBI" id="CHEBI:29035"/>
    </cofactor>
</comment>
<evidence type="ECO:0000256" key="7">
    <source>
        <dbReference type="ARBA" id="ARBA00022801"/>
    </source>
</evidence>
<dbReference type="Gene3D" id="3.90.230.10">
    <property type="entry name" value="Creatinase/methionine aminopeptidase superfamily"/>
    <property type="match status" value="1"/>
</dbReference>
<comment type="similarity">
    <text evidence="3">Belongs to the peptidase M24B family.</text>
</comment>
<dbReference type="NCBIfam" id="NF008131">
    <property type="entry name" value="PRK10879.1"/>
    <property type="match status" value="1"/>
</dbReference>
<protein>
    <recommendedName>
        <fullName evidence="4">Xaa-Pro aminopeptidase</fullName>
        <ecNumber evidence="4">3.4.11.9</ecNumber>
    </recommendedName>
</protein>
<dbReference type="InterPro" id="IPR000994">
    <property type="entry name" value="Pept_M24"/>
</dbReference>
<dbReference type="eggNOG" id="COG0006">
    <property type="taxonomic scope" value="Bacteria"/>
</dbReference>
<evidence type="ECO:0000256" key="4">
    <source>
        <dbReference type="ARBA" id="ARBA00012574"/>
    </source>
</evidence>
<dbReference type="MEROPS" id="M24.004"/>
<dbReference type="InterPro" id="IPR052433">
    <property type="entry name" value="X-Pro_dipept-like"/>
</dbReference>
<accession>H6Q5W8</accession>
<evidence type="ECO:0000259" key="10">
    <source>
        <dbReference type="SMART" id="SM01011"/>
    </source>
</evidence>
<keyword evidence="11" id="KW-0031">Aminopeptidase</keyword>
<keyword evidence="9" id="KW-0464">Manganese</keyword>